<dbReference type="GeneID" id="19896274"/>
<evidence type="ECO:0008006" key="3">
    <source>
        <dbReference type="Google" id="ProtNLM"/>
    </source>
</evidence>
<dbReference type="EMBL" id="AFWA02000011">
    <property type="protein sequence ID" value="EMR09248.1"/>
    <property type="molecule type" value="Genomic_DNA"/>
</dbReference>
<dbReference type="OrthoDB" id="2017405at2759"/>
<dbReference type="VEuPathDB" id="FungiDB:PNEG_02582"/>
<dbReference type="Pfam" id="PF11326">
    <property type="entry name" value="PANTS-like"/>
    <property type="match status" value="1"/>
</dbReference>
<dbReference type="OMA" id="QMAMCLT"/>
<dbReference type="PANTHER" id="PTHR28052:SF1">
    <property type="entry name" value="UPF0545 PROTEIN C22ORF39"/>
    <property type="match status" value="1"/>
</dbReference>
<name>M7NKT0_PNEMU</name>
<organism evidence="1 2">
    <name type="scientific">Pneumocystis murina (strain B123)</name>
    <name type="common">Mouse pneumocystis pneumonia agent</name>
    <name type="synonym">Pneumocystis carinii f. sp. muris</name>
    <dbReference type="NCBI Taxonomy" id="1069680"/>
    <lineage>
        <taxon>Eukaryota</taxon>
        <taxon>Fungi</taxon>
        <taxon>Dikarya</taxon>
        <taxon>Ascomycota</taxon>
        <taxon>Taphrinomycotina</taxon>
        <taxon>Pneumocystomycetes</taxon>
        <taxon>Pneumocystaceae</taxon>
        <taxon>Pneumocystis</taxon>
    </lineage>
</organism>
<reference evidence="2" key="1">
    <citation type="journal article" date="2016" name="Nat. Commun.">
        <title>Genome analysis of three Pneumocystis species reveals adaptation mechanisms to life exclusively in mammalian hosts.</title>
        <authorList>
            <person name="Ma L."/>
            <person name="Chen Z."/>
            <person name="Huang D.W."/>
            <person name="Kutty G."/>
            <person name="Ishihara M."/>
            <person name="Wang H."/>
            <person name="Abouelleil A."/>
            <person name="Bishop L."/>
            <person name="Davey E."/>
            <person name="Deng R."/>
            <person name="Deng X."/>
            <person name="Fan L."/>
            <person name="Fantoni G."/>
            <person name="Fitzgerald M."/>
            <person name="Gogineni E."/>
            <person name="Goldberg J.M."/>
            <person name="Handley G."/>
            <person name="Hu X."/>
            <person name="Huber C."/>
            <person name="Jiao X."/>
            <person name="Jones K."/>
            <person name="Levin J.Z."/>
            <person name="Liu Y."/>
            <person name="Macdonald P."/>
            <person name="Melnikov A."/>
            <person name="Raley C."/>
            <person name="Sassi M."/>
            <person name="Sherman B.T."/>
            <person name="Song X."/>
            <person name="Sykes S."/>
            <person name="Tran B."/>
            <person name="Walsh L."/>
            <person name="Xia Y."/>
            <person name="Yang J."/>
            <person name="Young S."/>
            <person name="Zeng Q."/>
            <person name="Zheng X."/>
            <person name="Stephens R."/>
            <person name="Nusbaum C."/>
            <person name="Birren B.W."/>
            <person name="Azadi P."/>
            <person name="Lempicki R.A."/>
            <person name="Cuomo C.A."/>
            <person name="Kovacs J.A."/>
        </authorList>
    </citation>
    <scope>NUCLEOTIDE SEQUENCE [LARGE SCALE GENOMIC DNA]</scope>
    <source>
        <strain evidence="2">B123</strain>
    </source>
</reference>
<evidence type="ECO:0000313" key="1">
    <source>
        <dbReference type="EMBL" id="EMR09248.1"/>
    </source>
</evidence>
<dbReference type="STRING" id="1069680.M7NKT0"/>
<keyword evidence="2" id="KW-1185">Reference proteome</keyword>
<proteinExistence type="predicted"/>
<dbReference type="InterPro" id="IPR021475">
    <property type="entry name" value="Pants/Emi1-like"/>
</dbReference>
<dbReference type="RefSeq" id="XP_007874597.1">
    <property type="nucleotide sequence ID" value="XM_007876406.1"/>
</dbReference>
<comment type="caution">
    <text evidence="1">The sequence shown here is derived from an EMBL/GenBank/DDBJ whole genome shotgun (WGS) entry which is preliminary data.</text>
</comment>
<protein>
    <recommendedName>
        <fullName evidence="3">Early meiotic induction protein 1</fullName>
    </recommendedName>
</protein>
<dbReference type="PANTHER" id="PTHR28052">
    <property type="entry name" value="UPF0545 PROTEIN C22ORF39"/>
    <property type="match status" value="1"/>
</dbReference>
<dbReference type="eggNOG" id="ENOG502S9DM">
    <property type="taxonomic scope" value="Eukaryota"/>
</dbReference>
<dbReference type="HOGENOM" id="CLU_2147325_0_0_1"/>
<sequence length="115" mass="14166">MFDENVINKENNKYFDNNSLNLNENLNEKLEEPCSLQYYFDSFFMCYTLKNQFVHYYRYGQRPDCSSKWRDFLWCLRSKSQSKELEQKMLLEKRLEKLEMLKKGRNSEEIWSSKV</sequence>
<dbReference type="Proteomes" id="UP000011958">
    <property type="component" value="Unassembled WGS sequence"/>
</dbReference>
<evidence type="ECO:0000313" key="2">
    <source>
        <dbReference type="Proteomes" id="UP000011958"/>
    </source>
</evidence>
<gene>
    <name evidence="1" type="ORF">PNEG_02582</name>
</gene>
<accession>M7NKT0</accession>
<dbReference type="AlphaFoldDB" id="M7NKT0"/>